<reference evidence="2 3" key="1">
    <citation type="submission" date="2019-02" db="EMBL/GenBank/DDBJ databases">
        <title>Siculibacillus lacustris gen. nov., sp. nov., a new rosette-forming bacterium isolated from a freshwater crater lake (Lake St. Ana, Romania).</title>
        <authorList>
            <person name="Felfoldi T."/>
            <person name="Marton Z."/>
            <person name="Szabo A."/>
            <person name="Mentes A."/>
            <person name="Boka K."/>
            <person name="Marialigeti K."/>
            <person name="Mathe I."/>
            <person name="Koncz M."/>
            <person name="Schumann P."/>
            <person name="Toth E."/>
        </authorList>
    </citation>
    <scope>NUCLEOTIDE SEQUENCE [LARGE SCALE GENOMIC DNA]</scope>
    <source>
        <strain evidence="2 3">SA-279</strain>
    </source>
</reference>
<dbReference type="SUPFAM" id="SSF55718">
    <property type="entry name" value="SCP-like"/>
    <property type="match status" value="1"/>
</dbReference>
<dbReference type="RefSeq" id="WP_131307652.1">
    <property type="nucleotide sequence ID" value="NZ_SJFN01000008.1"/>
</dbReference>
<keyword evidence="3" id="KW-1185">Reference proteome</keyword>
<comment type="caution">
    <text evidence="2">The sequence shown here is derived from an EMBL/GenBank/DDBJ whole genome shotgun (WGS) entry which is preliminary data.</text>
</comment>
<dbReference type="InterPro" id="IPR036527">
    <property type="entry name" value="SCP2_sterol-bd_dom_sf"/>
</dbReference>
<protein>
    <recommendedName>
        <fullName evidence="1">SCP2 domain-containing protein</fullName>
    </recommendedName>
</protein>
<dbReference type="Proteomes" id="UP000292781">
    <property type="component" value="Unassembled WGS sequence"/>
</dbReference>
<sequence>MTDAPLPRFPRLVDRVLGRLPTLPLDLALRRFITSLADRHPSLFSRLGDQAEKRFLIDPVDVSFGFLLRPDPAMPRLEAIKRDADGTIDAQWDARIAGPLAALVGMVHGALDGDALFFSRDIVIEGDTEAVLGLRNAVDDAELDLAGEVAAMTGPAAGFVAEVIRRAAPVAERLTGVALVRSGGFAP</sequence>
<organism evidence="2 3">
    <name type="scientific">Siculibacillus lacustris</name>
    <dbReference type="NCBI Taxonomy" id="1549641"/>
    <lineage>
        <taxon>Bacteria</taxon>
        <taxon>Pseudomonadati</taxon>
        <taxon>Pseudomonadota</taxon>
        <taxon>Alphaproteobacteria</taxon>
        <taxon>Hyphomicrobiales</taxon>
        <taxon>Ancalomicrobiaceae</taxon>
        <taxon>Siculibacillus</taxon>
    </lineage>
</organism>
<accession>A0A4Q9VVM5</accession>
<dbReference type="InterPro" id="IPR003033">
    <property type="entry name" value="SCP2_sterol-bd_dom"/>
</dbReference>
<name>A0A4Q9VVM5_9HYPH</name>
<gene>
    <name evidence="2" type="ORF">EYW49_07145</name>
</gene>
<dbReference type="Pfam" id="PF02036">
    <property type="entry name" value="SCP2"/>
    <property type="match status" value="1"/>
</dbReference>
<evidence type="ECO:0000313" key="2">
    <source>
        <dbReference type="EMBL" id="TBW39258.1"/>
    </source>
</evidence>
<proteinExistence type="predicted"/>
<dbReference type="EMBL" id="SJFN01000008">
    <property type="protein sequence ID" value="TBW39258.1"/>
    <property type="molecule type" value="Genomic_DNA"/>
</dbReference>
<dbReference type="OrthoDB" id="8479080at2"/>
<feature type="domain" description="SCP2" evidence="1">
    <location>
        <begin position="89"/>
        <end position="138"/>
    </location>
</feature>
<dbReference type="AlphaFoldDB" id="A0A4Q9VVM5"/>
<evidence type="ECO:0000259" key="1">
    <source>
        <dbReference type="Pfam" id="PF02036"/>
    </source>
</evidence>
<evidence type="ECO:0000313" key="3">
    <source>
        <dbReference type="Proteomes" id="UP000292781"/>
    </source>
</evidence>